<feature type="region of interest" description="Disordered" evidence="15">
    <location>
        <begin position="577"/>
        <end position="598"/>
    </location>
</feature>
<evidence type="ECO:0000256" key="3">
    <source>
        <dbReference type="ARBA" id="ARBA00022502"/>
    </source>
</evidence>
<dbReference type="FunFam" id="3.40.630.10:FF:000047">
    <property type="entry name" value="Glycosylphosphatidylinositol anchor attachment 1 protein"/>
    <property type="match status" value="1"/>
</dbReference>
<comment type="subcellular location">
    <subcellularLocation>
        <location evidence="1">Endoplasmic reticulum membrane</location>
        <topology evidence="1">Multi-pass membrane protein</topology>
    </subcellularLocation>
</comment>
<dbReference type="PANTHER" id="PTHR13304:SF0">
    <property type="entry name" value="GLYCOSYLPHOSPHATIDYLINOSITOL ANCHOR ATTACHMENT 1 PROTEIN"/>
    <property type="match status" value="1"/>
</dbReference>
<evidence type="ECO:0000256" key="13">
    <source>
        <dbReference type="ARBA" id="ARBA00093619"/>
    </source>
</evidence>
<dbReference type="GeneTree" id="ENSGT00390000013685"/>
<feature type="transmembrane region" description="Helical" evidence="16">
    <location>
        <begin position="418"/>
        <end position="440"/>
    </location>
</feature>
<dbReference type="Pfam" id="PF04114">
    <property type="entry name" value="Gaa1"/>
    <property type="match status" value="1"/>
</dbReference>
<dbReference type="OrthoDB" id="445301at2759"/>
<evidence type="ECO:0000256" key="2">
    <source>
        <dbReference type="ARBA" id="ARBA00004687"/>
    </source>
</evidence>
<feature type="transmembrane region" description="Helical" evidence="16">
    <location>
        <begin position="452"/>
        <end position="474"/>
    </location>
</feature>
<comment type="function">
    <text evidence="11">Component of the glycosylphosphatidylinositol-anchor (GPI-anchor) transamidase (GPI-T) complex that catalyzes the formation of the linkage between a proprotein and a GPI-anchor and participates in GPI anchored protein biosynthesis. Binds GPI-anchor.</text>
</comment>
<dbReference type="Bgee" id="ENSBTAG00000014610">
    <property type="expression patterns" value="Expressed in retina and 105 other cell types or tissues"/>
</dbReference>
<reference evidence="17" key="3">
    <citation type="submission" date="2025-09" db="UniProtKB">
        <authorList>
            <consortium name="Ensembl"/>
        </authorList>
    </citation>
    <scope>IDENTIFICATION</scope>
    <source>
        <strain evidence="17">Hereford</strain>
    </source>
</reference>
<keyword evidence="18" id="KW-1185">Reference proteome</keyword>
<evidence type="ECO:0000256" key="4">
    <source>
        <dbReference type="ARBA" id="ARBA00022692"/>
    </source>
</evidence>
<gene>
    <name evidence="17 19" type="primary">GPAA1</name>
</gene>
<evidence type="ECO:0000313" key="18">
    <source>
        <dbReference type="Proteomes" id="UP000009136"/>
    </source>
</evidence>
<dbReference type="GO" id="GO:0034235">
    <property type="term" value="F:GPI anchor binding"/>
    <property type="evidence" value="ECO:0007669"/>
    <property type="project" value="Ensembl"/>
</dbReference>
<evidence type="ECO:0000256" key="9">
    <source>
        <dbReference type="ARBA" id="ARBA00023180"/>
    </source>
</evidence>
<dbReference type="GO" id="GO:0005739">
    <property type="term" value="C:mitochondrion"/>
    <property type="evidence" value="ECO:0007669"/>
    <property type="project" value="Ensembl"/>
</dbReference>
<dbReference type="GO" id="GO:0005829">
    <property type="term" value="C:cytosol"/>
    <property type="evidence" value="ECO:0007669"/>
    <property type="project" value="Ensembl"/>
</dbReference>
<dbReference type="GlyGen" id="A0A3Q1LJR3">
    <property type="glycosylation" value="1 site"/>
</dbReference>
<keyword evidence="8" id="KW-1015">Disulfide bond</keyword>
<dbReference type="GO" id="GO:0006506">
    <property type="term" value="P:GPI anchor biosynthetic process"/>
    <property type="evidence" value="ECO:0007669"/>
    <property type="project" value="UniProtKB-KW"/>
</dbReference>
<proteinExistence type="predicted"/>
<feature type="transmembrane region" description="Helical" evidence="16">
    <location>
        <begin position="20"/>
        <end position="41"/>
    </location>
</feature>
<dbReference type="GO" id="GO:0005813">
    <property type="term" value="C:centrosome"/>
    <property type="evidence" value="ECO:0007669"/>
    <property type="project" value="Ensembl"/>
</dbReference>
<keyword evidence="6 16" id="KW-1133">Transmembrane helix</keyword>
<comment type="pathway">
    <text evidence="2">Glycolipid biosynthesis; glycosylphosphatidylinositol-anchor biosynthesis.</text>
</comment>
<dbReference type="VEuPathDB" id="HostDB:ENSBTAG00000014610"/>
<evidence type="ECO:0000313" key="17">
    <source>
        <dbReference type="Ensembl" id="ENSBTAP00000059710.2"/>
    </source>
</evidence>
<keyword evidence="4 16" id="KW-0812">Transmembrane</keyword>
<evidence type="ECO:0000256" key="16">
    <source>
        <dbReference type="SAM" id="Phobius"/>
    </source>
</evidence>
<keyword evidence="5" id="KW-0256">Endoplasmic reticulum</keyword>
<evidence type="ECO:0000256" key="11">
    <source>
        <dbReference type="ARBA" id="ARBA00093336"/>
    </source>
</evidence>
<keyword evidence="9" id="KW-0325">Glycoprotein</keyword>
<dbReference type="InterPro" id="IPR007246">
    <property type="entry name" value="Gaa1"/>
</dbReference>
<dbReference type="GO" id="GO:0016255">
    <property type="term" value="P:attachment of GPI anchor to protein"/>
    <property type="evidence" value="ECO:0007669"/>
    <property type="project" value="Ensembl"/>
</dbReference>
<evidence type="ECO:0000256" key="8">
    <source>
        <dbReference type="ARBA" id="ARBA00023157"/>
    </source>
</evidence>
<keyword evidence="7 16" id="KW-0472">Membrane</keyword>
<evidence type="ECO:0000256" key="10">
    <source>
        <dbReference type="ARBA" id="ARBA00083563"/>
    </source>
</evidence>
<evidence type="ECO:0000256" key="15">
    <source>
        <dbReference type="SAM" id="MobiDB-lite"/>
    </source>
</evidence>
<organism evidence="17 18">
    <name type="scientific">Bos taurus</name>
    <name type="common">Bovine</name>
    <dbReference type="NCBI Taxonomy" id="9913"/>
    <lineage>
        <taxon>Eukaryota</taxon>
        <taxon>Metazoa</taxon>
        <taxon>Chordata</taxon>
        <taxon>Craniata</taxon>
        <taxon>Vertebrata</taxon>
        <taxon>Euteleostomi</taxon>
        <taxon>Mammalia</taxon>
        <taxon>Eutheria</taxon>
        <taxon>Laurasiatheria</taxon>
        <taxon>Artiodactyla</taxon>
        <taxon>Ruminantia</taxon>
        <taxon>Pecora</taxon>
        <taxon>Bovidae</taxon>
        <taxon>Bovinae</taxon>
        <taxon>Bos</taxon>
    </lineage>
</organism>
<feature type="compositionally biased region" description="Low complexity" evidence="15">
    <location>
        <begin position="586"/>
        <end position="598"/>
    </location>
</feature>
<comment type="subunit">
    <text evidence="12">Heteropentamer. Part of the GPI-anchor transamidase complex, consisting of PIGK, PIGT, PIGS, PIGU and GAA1. Interacts with PIGK.</text>
</comment>
<dbReference type="PANTHER" id="PTHR13304">
    <property type="entry name" value="GLYCOSYLPHOSPHATIDYLINOSITOL ANCHOR ATTACHMENT 1 PROTEIN"/>
    <property type="match status" value="1"/>
</dbReference>
<evidence type="ECO:0000256" key="1">
    <source>
        <dbReference type="ARBA" id="ARBA00004477"/>
    </source>
</evidence>
<evidence type="ECO:0000256" key="7">
    <source>
        <dbReference type="ARBA" id="ARBA00023136"/>
    </source>
</evidence>
<feature type="transmembrane region" description="Helical" evidence="16">
    <location>
        <begin position="357"/>
        <end position="385"/>
    </location>
</feature>
<sequence>MGLLSDPVRRRALARLVLRLNAPLCVLSYVAGIAWFLALAFPPLTQRTYMSENAMGSTMVEEQFAGGDRARSLARDFAAHRRKSGALPVAWLERTMRSVGLEVYTQSFSRKLPFPDETHERYMVSGINVYGILRAPRAASTESLVLTVPCGPDSTNSQAVGLMLALAAHFRGQIYWAKDIIFLVTEHDLLGTEAWLEAYHDVNITGMQSSPLQGRAGAIQAAVALELSSDVVTSLDVAVEGLNGQLPNLDLLNLFQTFCQKGGLLCTLQGKLQPQDWTSIDGPLQSVQTLLLMVLQQASGRPHGAHGLFLRYRVEALTLRGINSFRQYKYDLVAVGKALEGMFRKLNHLLERLHQSFFFYLLPALSRFVSIGLYMPAAGFLLLVLGLKALELWMQLHEAGVGPEEAGENPPHPLTQGVGLASLVAPLLVSQAMGLALYILPVLGQHVATQHFPVAEAEAVVLTLLAIYAAGLALPHNTHRVVSTQAPDRGWMALKLVALIYLALQLACITLTNFSLGFLLAASMVPAAAITKPSEPRYVLLSPHCRARTPPHGFYLTRSSSPPGASAPPQGALCCPAGADEPSSYTPGQPVPVAGAAGGTALPDRGLAALPGHAGPGRAGAPHLRRPALPTAGSGPLPLLAALLERALLEVTEAAGSSPRSLLPRK</sequence>
<keyword evidence="3" id="KW-0337">GPI-anchor biosynthesis</keyword>
<dbReference type="AlphaFoldDB" id="A0A3Q1LJR3"/>
<dbReference type="PIRSF" id="PIRSF036762">
    <property type="entry name" value="GAA1"/>
    <property type="match status" value="1"/>
</dbReference>
<evidence type="ECO:0000256" key="6">
    <source>
        <dbReference type="ARBA" id="ARBA00022989"/>
    </source>
</evidence>
<name>A0A3Q1LJR3_BOVIN</name>
<feature type="transmembrane region" description="Helical" evidence="16">
    <location>
        <begin position="494"/>
        <end position="522"/>
    </location>
</feature>
<reference evidence="17" key="1">
    <citation type="submission" date="2018-03" db="EMBL/GenBank/DDBJ databases">
        <title>ARS-UCD1.2.</title>
        <authorList>
            <person name="Rosen B.D."/>
            <person name="Bickhart D.M."/>
            <person name="Koren S."/>
            <person name="Schnabel R.D."/>
            <person name="Hall R."/>
            <person name="Zimin A."/>
            <person name="Dreischer C."/>
            <person name="Schultheiss S."/>
            <person name="Schroeder S.G."/>
            <person name="Elsik C.G."/>
            <person name="Couldrey C."/>
            <person name="Liu G.E."/>
            <person name="Van Tassell C.P."/>
            <person name="Phillippy A.M."/>
            <person name="Smith T.P.L."/>
            <person name="Medrano J.F."/>
        </authorList>
    </citation>
    <scope>NUCLEOTIDE SEQUENCE [LARGE SCALE GENOMIC DNA]</scope>
    <source>
        <strain evidence="17">Hereford</strain>
    </source>
</reference>
<evidence type="ECO:0000256" key="12">
    <source>
        <dbReference type="ARBA" id="ARBA00093557"/>
    </source>
</evidence>
<evidence type="ECO:0000313" key="19">
    <source>
        <dbReference type="VGNC" id="VGNC:29508"/>
    </source>
</evidence>
<dbReference type="Proteomes" id="UP000009136">
    <property type="component" value="Chromosome 14"/>
</dbReference>
<reference evidence="17" key="2">
    <citation type="submission" date="2025-08" db="UniProtKB">
        <authorList>
            <consortium name="Ensembl"/>
        </authorList>
    </citation>
    <scope>IDENTIFICATION</scope>
    <source>
        <strain evidence="17">Hereford</strain>
    </source>
</reference>
<evidence type="ECO:0000256" key="14">
    <source>
        <dbReference type="ARBA" id="ARBA00093661"/>
    </source>
</evidence>
<accession>A0A3Q1LJR3</accession>
<evidence type="ECO:0000256" key="5">
    <source>
        <dbReference type="ARBA" id="ARBA00022824"/>
    </source>
</evidence>
<dbReference type="GO" id="GO:0042765">
    <property type="term" value="C:GPI-anchor transamidase complex"/>
    <property type="evidence" value="ECO:0007669"/>
    <property type="project" value="Ensembl"/>
</dbReference>
<protein>
    <recommendedName>
        <fullName evidence="13">GPI-anchor transamidase component GPAA1</fullName>
    </recommendedName>
    <alternativeName>
        <fullName evidence="10">GAA1 protein homolog</fullName>
    </alternativeName>
    <alternativeName>
        <fullName evidence="14">Glycosylphosphatidylinositol anchor attachment 1 protein</fullName>
    </alternativeName>
</protein>
<dbReference type="Ensembl" id="ENSBTAT00000080296.2">
    <property type="protein sequence ID" value="ENSBTAP00000059710.2"/>
    <property type="gene ID" value="ENSBTAG00000014610.6"/>
</dbReference>
<dbReference type="VGNC" id="VGNC:29508">
    <property type="gene designation" value="GPAA1"/>
</dbReference>